<keyword evidence="10" id="KW-1185">Reference proteome</keyword>
<evidence type="ECO:0000256" key="3">
    <source>
        <dbReference type="ARBA" id="ARBA00022692"/>
    </source>
</evidence>
<organism evidence="9 10">
    <name type="scientific">Phtheirospermum japonicum</name>
    <dbReference type="NCBI Taxonomy" id="374723"/>
    <lineage>
        <taxon>Eukaryota</taxon>
        <taxon>Viridiplantae</taxon>
        <taxon>Streptophyta</taxon>
        <taxon>Embryophyta</taxon>
        <taxon>Tracheophyta</taxon>
        <taxon>Spermatophyta</taxon>
        <taxon>Magnoliopsida</taxon>
        <taxon>eudicotyledons</taxon>
        <taxon>Gunneridae</taxon>
        <taxon>Pentapetalae</taxon>
        <taxon>asterids</taxon>
        <taxon>lamiids</taxon>
        <taxon>Lamiales</taxon>
        <taxon>Orobanchaceae</taxon>
        <taxon>Orobanchaceae incertae sedis</taxon>
        <taxon>Phtheirospermum</taxon>
    </lineage>
</organism>
<sequence>MGMRILERGDVIKGSPVVQPGDDLFWFNRPGLILFLIHVLFENTFQLAFFAWSWYEFGYPSCYHGEPGRFDHSDFNGCPYTGPLQLCNSPSICLSHSGTILQLALNLYTRQPAEFWLNLSAPEVPDGSGVELGIYKAQLPTSNPVPQQQPHVKKRRRGPRSRSIEGSPSTGELEVGNPISGLCIQIISLSHTHCGIIWF</sequence>
<dbReference type="InterPro" id="IPR004326">
    <property type="entry name" value="Mlo"/>
</dbReference>
<evidence type="ECO:0000256" key="1">
    <source>
        <dbReference type="ARBA" id="ARBA00004141"/>
    </source>
</evidence>
<dbReference type="Proteomes" id="UP000653305">
    <property type="component" value="Unassembled WGS sequence"/>
</dbReference>
<comment type="caution">
    <text evidence="9">The sequence shown here is derived from an EMBL/GenBank/DDBJ whole genome shotgun (WGS) entry which is preliminary data.</text>
</comment>
<name>A0A830CZS9_9LAMI</name>
<proteinExistence type="inferred from homology"/>
<reference evidence="9" key="1">
    <citation type="submission" date="2020-07" db="EMBL/GenBank/DDBJ databases">
        <title>Ethylene signaling mediates host invasion by parasitic plants.</title>
        <authorList>
            <person name="Yoshida S."/>
        </authorList>
    </citation>
    <scope>NUCLEOTIDE SEQUENCE</scope>
    <source>
        <strain evidence="9">Okayama</strain>
    </source>
</reference>
<evidence type="ECO:0000256" key="5">
    <source>
        <dbReference type="ARBA" id="ARBA00022989"/>
    </source>
</evidence>
<keyword evidence="3" id="KW-0812">Transmembrane</keyword>
<evidence type="ECO:0000313" key="9">
    <source>
        <dbReference type="EMBL" id="GFQ03059.1"/>
    </source>
</evidence>
<dbReference type="EMBL" id="BMAC01000797">
    <property type="protein sequence ID" value="GFQ03059.1"/>
    <property type="molecule type" value="Genomic_DNA"/>
</dbReference>
<feature type="region of interest" description="Disordered" evidence="8">
    <location>
        <begin position="140"/>
        <end position="172"/>
    </location>
</feature>
<comment type="similarity">
    <text evidence="2">Belongs to the MLO family.</text>
</comment>
<keyword evidence="4" id="KW-0611">Plant defense</keyword>
<comment type="subcellular location">
    <subcellularLocation>
        <location evidence="1">Membrane</location>
        <topology evidence="1">Multi-pass membrane protein</topology>
    </subcellularLocation>
</comment>
<dbReference type="AlphaFoldDB" id="A0A830CZS9"/>
<accession>A0A830CZS9</accession>
<dbReference type="PANTHER" id="PTHR31942">
    <property type="entry name" value="MLO-LIKE PROTEIN 1"/>
    <property type="match status" value="1"/>
</dbReference>
<feature type="compositionally biased region" description="Basic residues" evidence="8">
    <location>
        <begin position="151"/>
        <end position="160"/>
    </location>
</feature>
<gene>
    <name evidence="9" type="ORF">PHJA_002449700</name>
</gene>
<evidence type="ECO:0000256" key="6">
    <source>
        <dbReference type="ARBA" id="ARBA00023136"/>
    </source>
</evidence>
<dbReference type="PANTHER" id="PTHR31942:SF128">
    <property type="entry name" value="MLO-LIKE PROTEIN"/>
    <property type="match status" value="1"/>
</dbReference>
<dbReference type="GO" id="GO:0016020">
    <property type="term" value="C:membrane"/>
    <property type="evidence" value="ECO:0007669"/>
    <property type="project" value="UniProtKB-SubCell"/>
</dbReference>
<evidence type="ECO:0000256" key="8">
    <source>
        <dbReference type="SAM" id="MobiDB-lite"/>
    </source>
</evidence>
<feature type="compositionally biased region" description="Polar residues" evidence="8">
    <location>
        <begin position="140"/>
        <end position="150"/>
    </location>
</feature>
<keyword evidence="6" id="KW-0472">Membrane</keyword>
<evidence type="ECO:0000313" key="10">
    <source>
        <dbReference type="Proteomes" id="UP000653305"/>
    </source>
</evidence>
<dbReference type="Pfam" id="PF03094">
    <property type="entry name" value="Mlo"/>
    <property type="match status" value="1"/>
</dbReference>
<keyword evidence="5" id="KW-1133">Transmembrane helix</keyword>
<evidence type="ECO:0000256" key="4">
    <source>
        <dbReference type="ARBA" id="ARBA00022821"/>
    </source>
</evidence>
<dbReference type="OrthoDB" id="911696at2759"/>
<protein>
    <submittedName>
        <fullName evidence="9">Mlo-like protein 12</fullName>
    </submittedName>
</protein>
<keyword evidence="7" id="KW-0568">Pathogenesis-related protein</keyword>
<dbReference type="GO" id="GO:0006952">
    <property type="term" value="P:defense response"/>
    <property type="evidence" value="ECO:0007669"/>
    <property type="project" value="UniProtKB-KW"/>
</dbReference>
<evidence type="ECO:0000256" key="7">
    <source>
        <dbReference type="ARBA" id="ARBA00023265"/>
    </source>
</evidence>
<evidence type="ECO:0000256" key="2">
    <source>
        <dbReference type="ARBA" id="ARBA00006574"/>
    </source>
</evidence>